<dbReference type="Pfam" id="PF00078">
    <property type="entry name" value="RVT_1"/>
    <property type="match status" value="1"/>
</dbReference>
<proteinExistence type="predicted"/>
<feature type="domain" description="Reverse transcriptase" evidence="1">
    <location>
        <begin position="1"/>
        <end position="156"/>
    </location>
</feature>
<protein>
    <recommendedName>
        <fullName evidence="1">Reverse transcriptase domain-containing protein</fullName>
    </recommendedName>
</protein>
<dbReference type="PANTHER" id="PTHR33116:SF80">
    <property type="entry name" value="REVERSE TRANSCRIPTASE ZINC-BINDING DOMAIN-CONTAINING PROTEIN"/>
    <property type="match status" value="1"/>
</dbReference>
<gene>
    <name evidence="2" type="ORF">QJS04_geneDACA020238</name>
</gene>
<accession>A0AAV9A456</accession>
<evidence type="ECO:0000313" key="2">
    <source>
        <dbReference type="EMBL" id="KAK1258899.1"/>
    </source>
</evidence>
<dbReference type="PROSITE" id="PS50878">
    <property type="entry name" value="RT_POL"/>
    <property type="match status" value="1"/>
</dbReference>
<keyword evidence="3" id="KW-1185">Reference proteome</keyword>
<organism evidence="2 3">
    <name type="scientific">Acorus gramineus</name>
    <name type="common">Dwarf sweet flag</name>
    <dbReference type="NCBI Taxonomy" id="55184"/>
    <lineage>
        <taxon>Eukaryota</taxon>
        <taxon>Viridiplantae</taxon>
        <taxon>Streptophyta</taxon>
        <taxon>Embryophyta</taxon>
        <taxon>Tracheophyta</taxon>
        <taxon>Spermatophyta</taxon>
        <taxon>Magnoliopsida</taxon>
        <taxon>Liliopsida</taxon>
        <taxon>Acoraceae</taxon>
        <taxon>Acorus</taxon>
    </lineage>
</organism>
<dbReference type="PANTHER" id="PTHR33116">
    <property type="entry name" value="REVERSE TRANSCRIPTASE ZINC-BINDING DOMAIN-CONTAINING PROTEIN-RELATED-RELATED"/>
    <property type="match status" value="1"/>
</dbReference>
<comment type="caution">
    <text evidence="2">The sequence shown here is derived from an EMBL/GenBank/DDBJ whole genome shotgun (WGS) entry which is preliminary data.</text>
</comment>
<dbReference type="Proteomes" id="UP001179952">
    <property type="component" value="Unassembled WGS sequence"/>
</dbReference>
<dbReference type="InterPro" id="IPR000477">
    <property type="entry name" value="RT_dom"/>
</dbReference>
<evidence type="ECO:0000313" key="3">
    <source>
        <dbReference type="Proteomes" id="UP001179952"/>
    </source>
</evidence>
<sequence>MNFSSTWIQWIMACIQSPRFSVLINGSPFRFFESSSGLRQGDLVSPLLFVLGMKMFSQQLDVELTHGKIGAFTKHSIAINHLLFADDLIIFSPITQKSRRALRKLLSDFAILSGLELNSGKSSIFCGGQKDLHQHFSSKLGIPRGSLSVTYLGLLLFTRALNAILCLPLVNKLCKRLQC</sequence>
<dbReference type="AlphaFoldDB" id="A0AAV9A456"/>
<evidence type="ECO:0000259" key="1">
    <source>
        <dbReference type="PROSITE" id="PS50878"/>
    </source>
</evidence>
<reference evidence="2" key="1">
    <citation type="journal article" date="2023" name="Nat. Commun.">
        <title>Diploid and tetraploid genomes of Acorus and the evolution of monocots.</title>
        <authorList>
            <person name="Ma L."/>
            <person name="Liu K.W."/>
            <person name="Li Z."/>
            <person name="Hsiao Y.Y."/>
            <person name="Qi Y."/>
            <person name="Fu T."/>
            <person name="Tang G.D."/>
            <person name="Zhang D."/>
            <person name="Sun W.H."/>
            <person name="Liu D.K."/>
            <person name="Li Y."/>
            <person name="Chen G.Z."/>
            <person name="Liu X.D."/>
            <person name="Liao X.Y."/>
            <person name="Jiang Y.T."/>
            <person name="Yu X."/>
            <person name="Hao Y."/>
            <person name="Huang J."/>
            <person name="Zhao X.W."/>
            <person name="Ke S."/>
            <person name="Chen Y.Y."/>
            <person name="Wu W.L."/>
            <person name="Hsu J.L."/>
            <person name="Lin Y.F."/>
            <person name="Huang M.D."/>
            <person name="Li C.Y."/>
            <person name="Huang L."/>
            <person name="Wang Z.W."/>
            <person name="Zhao X."/>
            <person name="Zhong W.Y."/>
            <person name="Peng D.H."/>
            <person name="Ahmad S."/>
            <person name="Lan S."/>
            <person name="Zhang J.S."/>
            <person name="Tsai W.C."/>
            <person name="Van de Peer Y."/>
            <person name="Liu Z.J."/>
        </authorList>
    </citation>
    <scope>NUCLEOTIDE SEQUENCE</scope>
    <source>
        <strain evidence="2">SCP</strain>
    </source>
</reference>
<name>A0AAV9A456_ACOGR</name>
<dbReference type="EMBL" id="JAUJYN010000013">
    <property type="protein sequence ID" value="KAK1258899.1"/>
    <property type="molecule type" value="Genomic_DNA"/>
</dbReference>
<reference evidence="2" key="2">
    <citation type="submission" date="2023-06" db="EMBL/GenBank/DDBJ databases">
        <authorList>
            <person name="Ma L."/>
            <person name="Liu K.-W."/>
            <person name="Li Z."/>
            <person name="Hsiao Y.-Y."/>
            <person name="Qi Y."/>
            <person name="Fu T."/>
            <person name="Tang G."/>
            <person name="Zhang D."/>
            <person name="Sun W.-H."/>
            <person name="Liu D.-K."/>
            <person name="Li Y."/>
            <person name="Chen G.-Z."/>
            <person name="Liu X.-D."/>
            <person name="Liao X.-Y."/>
            <person name="Jiang Y.-T."/>
            <person name="Yu X."/>
            <person name="Hao Y."/>
            <person name="Huang J."/>
            <person name="Zhao X.-W."/>
            <person name="Ke S."/>
            <person name="Chen Y.-Y."/>
            <person name="Wu W.-L."/>
            <person name="Hsu J.-L."/>
            <person name="Lin Y.-F."/>
            <person name="Huang M.-D."/>
            <person name="Li C.-Y."/>
            <person name="Huang L."/>
            <person name="Wang Z.-W."/>
            <person name="Zhao X."/>
            <person name="Zhong W.-Y."/>
            <person name="Peng D.-H."/>
            <person name="Ahmad S."/>
            <person name="Lan S."/>
            <person name="Zhang J.-S."/>
            <person name="Tsai W.-C."/>
            <person name="Van De Peer Y."/>
            <person name="Liu Z.-J."/>
        </authorList>
    </citation>
    <scope>NUCLEOTIDE SEQUENCE</scope>
    <source>
        <strain evidence="2">SCP</strain>
        <tissue evidence="2">Leaves</tissue>
    </source>
</reference>